<dbReference type="GO" id="GO:0015379">
    <property type="term" value="F:potassium:chloride symporter activity"/>
    <property type="evidence" value="ECO:0007669"/>
    <property type="project" value="InterPro"/>
</dbReference>
<evidence type="ECO:0000256" key="6">
    <source>
        <dbReference type="ARBA" id="ARBA00022538"/>
    </source>
</evidence>
<evidence type="ECO:0000256" key="13">
    <source>
        <dbReference type="SAM" id="Phobius"/>
    </source>
</evidence>
<evidence type="ECO:0000256" key="3">
    <source>
        <dbReference type="ARBA" id="ARBA00022448"/>
    </source>
</evidence>
<evidence type="ECO:0000256" key="10">
    <source>
        <dbReference type="ARBA" id="ARBA00023065"/>
    </source>
</evidence>
<feature type="transmembrane region" description="Helical" evidence="13">
    <location>
        <begin position="136"/>
        <end position="161"/>
    </location>
</feature>
<comment type="subcellular location">
    <subcellularLocation>
        <location evidence="1">Cell inner membrane</location>
        <topology evidence="1">Multi-pass membrane protein</topology>
    </subcellularLocation>
</comment>
<keyword evidence="5" id="KW-0997">Cell inner membrane</keyword>
<dbReference type="PANTHER" id="PTHR32024:SF2">
    <property type="entry name" value="TRK SYSTEM POTASSIUM UPTAKE PROTEIN TRKG-RELATED"/>
    <property type="match status" value="1"/>
</dbReference>
<keyword evidence="7 13" id="KW-0812">Transmembrane</keyword>
<accession>A0A9Q7ADH2</accession>
<dbReference type="PIRSF" id="PIRSF006247">
    <property type="entry name" value="TrkH"/>
    <property type="match status" value="1"/>
</dbReference>
<keyword evidence="8 12" id="KW-0630">Potassium</keyword>
<protein>
    <submittedName>
        <fullName evidence="14">TrkH family potassium uptake protein</fullName>
    </submittedName>
</protein>
<dbReference type="GO" id="GO:0046872">
    <property type="term" value="F:metal ion binding"/>
    <property type="evidence" value="ECO:0007669"/>
    <property type="project" value="UniProtKB-KW"/>
</dbReference>
<organism evidence="14 15">
    <name type="scientific">Aminithiophilus ramosus</name>
    <dbReference type="NCBI Taxonomy" id="3029084"/>
    <lineage>
        <taxon>Bacteria</taxon>
        <taxon>Thermotogati</taxon>
        <taxon>Synergistota</taxon>
        <taxon>Synergistia</taxon>
        <taxon>Synergistales</taxon>
        <taxon>Aminithiophilaceae</taxon>
        <taxon>Aminithiophilus</taxon>
    </lineage>
</organism>
<dbReference type="Pfam" id="PF02386">
    <property type="entry name" value="TrkH"/>
    <property type="match status" value="1"/>
</dbReference>
<feature type="binding site" evidence="12">
    <location>
        <position position="433"/>
    </location>
    <ligand>
        <name>K(+)</name>
        <dbReference type="ChEBI" id="CHEBI:29103"/>
    </ligand>
</feature>
<dbReference type="KEGG" id="aram:KAR29_02435"/>
<reference evidence="15" key="1">
    <citation type="submission" date="2021-04" db="EMBL/GenBank/DDBJ databases">
        <title>A novel Synergistetes isolate from a pyrite-forming mixed culture.</title>
        <authorList>
            <person name="Bunk B."/>
            <person name="Sproer C."/>
            <person name="Spring S."/>
            <person name="Pester M."/>
        </authorList>
    </citation>
    <scope>NUCLEOTIDE SEQUENCE [LARGE SCALE GENOMIC DNA]</scope>
    <source>
        <strain evidence="15">J.5.4.2-T.3.5.2</strain>
    </source>
</reference>
<keyword evidence="15" id="KW-1185">Reference proteome</keyword>
<evidence type="ECO:0000256" key="8">
    <source>
        <dbReference type="ARBA" id="ARBA00022958"/>
    </source>
</evidence>
<dbReference type="InterPro" id="IPR003445">
    <property type="entry name" value="Cat_transpt"/>
</dbReference>
<evidence type="ECO:0000256" key="9">
    <source>
        <dbReference type="ARBA" id="ARBA00022989"/>
    </source>
</evidence>
<feature type="transmembrane region" description="Helical" evidence="13">
    <location>
        <begin position="391"/>
        <end position="416"/>
    </location>
</feature>
<dbReference type="PANTHER" id="PTHR32024">
    <property type="entry name" value="TRK SYSTEM POTASSIUM UPTAKE PROTEIN TRKG-RELATED"/>
    <property type="match status" value="1"/>
</dbReference>
<feature type="binding site" evidence="12">
    <location>
        <position position="111"/>
    </location>
    <ligand>
        <name>K(+)</name>
        <dbReference type="ChEBI" id="CHEBI:29103"/>
    </ligand>
</feature>
<feature type="binding site" evidence="12">
    <location>
        <position position="112"/>
    </location>
    <ligand>
        <name>K(+)</name>
        <dbReference type="ChEBI" id="CHEBI:29103"/>
    </ligand>
</feature>
<evidence type="ECO:0000256" key="5">
    <source>
        <dbReference type="ARBA" id="ARBA00022519"/>
    </source>
</evidence>
<evidence type="ECO:0000256" key="7">
    <source>
        <dbReference type="ARBA" id="ARBA00022692"/>
    </source>
</evidence>
<keyword evidence="6" id="KW-0633">Potassium transport</keyword>
<feature type="binding site" evidence="12">
    <location>
        <position position="317"/>
    </location>
    <ligand>
        <name>K(+)</name>
        <dbReference type="ChEBI" id="CHEBI:29103"/>
    </ligand>
</feature>
<feature type="transmembrane region" description="Helical" evidence="13">
    <location>
        <begin position="70"/>
        <end position="91"/>
    </location>
</feature>
<evidence type="ECO:0000256" key="4">
    <source>
        <dbReference type="ARBA" id="ARBA00022475"/>
    </source>
</evidence>
<dbReference type="GO" id="GO:0005886">
    <property type="term" value="C:plasma membrane"/>
    <property type="evidence" value="ECO:0007669"/>
    <property type="project" value="UniProtKB-SubCell"/>
</dbReference>
<dbReference type="RefSeq" id="WP_274374065.1">
    <property type="nucleotide sequence ID" value="NZ_CP072943.1"/>
</dbReference>
<evidence type="ECO:0000313" key="15">
    <source>
        <dbReference type="Proteomes" id="UP000671879"/>
    </source>
</evidence>
<feature type="transmembrane region" description="Helical" evidence="13">
    <location>
        <begin position="274"/>
        <end position="292"/>
    </location>
</feature>
<evidence type="ECO:0000256" key="11">
    <source>
        <dbReference type="ARBA" id="ARBA00023136"/>
    </source>
</evidence>
<keyword evidence="3" id="KW-0813">Transport</keyword>
<keyword evidence="10" id="KW-0406">Ion transport</keyword>
<dbReference type="InterPro" id="IPR004772">
    <property type="entry name" value="TrkH"/>
</dbReference>
<name>A0A9Q7ADH2_9BACT</name>
<feature type="transmembrane region" description="Helical" evidence="13">
    <location>
        <begin position="456"/>
        <end position="477"/>
    </location>
</feature>
<feature type="transmembrane region" description="Helical" evidence="13">
    <location>
        <begin position="235"/>
        <end position="254"/>
    </location>
</feature>
<evidence type="ECO:0000313" key="14">
    <source>
        <dbReference type="EMBL" id="QTX32808.1"/>
    </source>
</evidence>
<keyword evidence="12" id="KW-0479">Metal-binding</keyword>
<sequence length="483" mass="52068">MRLAIVAKVLALVGAVVSLSMIWPLIWALCDGTPDRRPFLLSIVAGLLLSAGLFMAGGGSSVRELGTREAFAVVTFSWIVASVVGGLPFLLAGTVPNFTDAFFEAMSGFSTTGASVLTDIEVHPRGILFWRGLTHWLGGMGIIVLSLAVLPFLGVGGMELYRAEVPGPIQEKLTPRVQQTALLLWGVYLLFSFLEMIALMLGGLDLFEALTHTFATMATGGFSTLNGSVGQYGSAYIDGVVTFFMFLAGANFVLHYRLLRGDLKAWWRDGEFRFYLGLTLVATATITLFLLWRRNYASPVEALRYASFQVVSIVTTTGFVTADYELWPVYAQVALFFLMFVGGCGGSTGGGMKNVRIMIVLRQVYGECRRLLHPQAVVPLRVGGSVVNRDVVAAVSAFVIAYLGLFALFSLVMAGLGLDVTTALSSVAATLGNIGPGLGGVGPSHNYAFVPSAGKWVLSFCMLLGRLELFTVLLLFFPETWRR</sequence>
<dbReference type="EMBL" id="CP072943">
    <property type="protein sequence ID" value="QTX32808.1"/>
    <property type="molecule type" value="Genomic_DNA"/>
</dbReference>
<evidence type="ECO:0000256" key="2">
    <source>
        <dbReference type="ARBA" id="ARBA00009137"/>
    </source>
</evidence>
<keyword evidence="11 13" id="KW-0472">Membrane</keyword>
<gene>
    <name evidence="14" type="ORF">KAR29_02435</name>
</gene>
<proteinExistence type="inferred from homology"/>
<feature type="transmembrane region" description="Helical" evidence="13">
    <location>
        <begin position="182"/>
        <end position="204"/>
    </location>
</feature>
<feature type="binding site" evidence="12">
    <location>
        <position position="316"/>
    </location>
    <ligand>
        <name>K(+)</name>
        <dbReference type="ChEBI" id="CHEBI:29103"/>
    </ligand>
</feature>
<evidence type="ECO:0000256" key="12">
    <source>
        <dbReference type="PIRSR" id="PIRSR006247-1"/>
    </source>
</evidence>
<dbReference type="Proteomes" id="UP000671879">
    <property type="component" value="Chromosome"/>
</dbReference>
<dbReference type="AlphaFoldDB" id="A0A9Q7ADH2"/>
<comment type="similarity">
    <text evidence="2">Belongs to the TrkH potassium transport family.</text>
</comment>
<keyword evidence="9 13" id="KW-1133">Transmembrane helix</keyword>
<feature type="transmembrane region" description="Helical" evidence="13">
    <location>
        <begin position="329"/>
        <end position="352"/>
    </location>
</feature>
<keyword evidence="4" id="KW-1003">Cell membrane</keyword>
<feature type="transmembrane region" description="Helical" evidence="13">
    <location>
        <begin position="38"/>
        <end position="58"/>
    </location>
</feature>
<evidence type="ECO:0000256" key="1">
    <source>
        <dbReference type="ARBA" id="ARBA00004429"/>
    </source>
</evidence>
<feature type="binding site" evidence="12">
    <location>
        <position position="220"/>
    </location>
    <ligand>
        <name>K(+)</name>
        <dbReference type="ChEBI" id="CHEBI:29103"/>
    </ligand>
</feature>